<dbReference type="AlphaFoldDB" id="A0A074RKL3"/>
<dbReference type="SUPFAM" id="SSF47240">
    <property type="entry name" value="Ferritin-like"/>
    <property type="match status" value="1"/>
</dbReference>
<feature type="compositionally biased region" description="Basic and acidic residues" evidence="1">
    <location>
        <begin position="190"/>
        <end position="200"/>
    </location>
</feature>
<reference evidence="3 4" key="1">
    <citation type="submission" date="2013-12" db="EMBL/GenBank/DDBJ databases">
        <authorList>
            <person name="Cubeta M."/>
            <person name="Pakala S."/>
            <person name="Fedorova N."/>
            <person name="Thomas E."/>
            <person name="Dean R."/>
            <person name="Jabaji S."/>
            <person name="Neate S."/>
            <person name="Toda T."/>
            <person name="Tavantzis S."/>
            <person name="Vilgalys R."/>
            <person name="Bharathan N."/>
            <person name="Pakala S."/>
            <person name="Losada L.S."/>
            <person name="Zafar N."/>
            <person name="Nierman W."/>
        </authorList>
    </citation>
    <scope>NUCLEOTIDE SEQUENCE [LARGE SCALE GENOMIC DNA]</scope>
    <source>
        <strain evidence="3 4">123E</strain>
    </source>
</reference>
<dbReference type="EMBL" id="AZST01000766">
    <property type="protein sequence ID" value="KEP47349.1"/>
    <property type="molecule type" value="Genomic_DNA"/>
</dbReference>
<feature type="domain" description="Iminophenyl-pyruvate dimer synthase" evidence="2">
    <location>
        <begin position="31"/>
        <end position="260"/>
    </location>
</feature>
<accession>A0A074RKL3</accession>
<evidence type="ECO:0000313" key="3">
    <source>
        <dbReference type="EMBL" id="KEP47349.1"/>
    </source>
</evidence>
<evidence type="ECO:0000256" key="1">
    <source>
        <dbReference type="SAM" id="MobiDB-lite"/>
    </source>
</evidence>
<protein>
    <submittedName>
        <fullName evidence="3">Ferritin-like protein</fullName>
    </submittedName>
</protein>
<organism evidence="3 4">
    <name type="scientific">Rhizoctonia solani 123E</name>
    <dbReference type="NCBI Taxonomy" id="1423351"/>
    <lineage>
        <taxon>Eukaryota</taxon>
        <taxon>Fungi</taxon>
        <taxon>Dikarya</taxon>
        <taxon>Basidiomycota</taxon>
        <taxon>Agaricomycotina</taxon>
        <taxon>Agaricomycetes</taxon>
        <taxon>Cantharellales</taxon>
        <taxon>Ceratobasidiaceae</taxon>
        <taxon>Rhizoctonia</taxon>
    </lineage>
</organism>
<evidence type="ECO:0000313" key="4">
    <source>
        <dbReference type="Proteomes" id="UP000027456"/>
    </source>
</evidence>
<dbReference type="InterPro" id="IPR012347">
    <property type="entry name" value="Ferritin-like"/>
</dbReference>
<feature type="region of interest" description="Disordered" evidence="1">
    <location>
        <begin position="189"/>
        <end position="208"/>
    </location>
</feature>
<name>A0A074RKL3_9AGAM</name>
<dbReference type="Gene3D" id="1.20.1260.10">
    <property type="match status" value="1"/>
</dbReference>
<dbReference type="InterPro" id="IPR009078">
    <property type="entry name" value="Ferritin-like_SF"/>
</dbReference>
<dbReference type="Pfam" id="PF12902">
    <property type="entry name" value="Ferritin-like"/>
    <property type="match status" value="1"/>
</dbReference>
<proteinExistence type="predicted"/>
<comment type="caution">
    <text evidence="3">The sequence shown here is derived from an EMBL/GenBank/DDBJ whole genome shotgun (WGS) entry which is preliminary data.</text>
</comment>
<sequence>MSQVQKAPEVVQKAPKSCPTTWTLEELHAHLQAAVSLELCTIPLYLYAMYSIELTGHRGKEAHCTLLEVVVQEMIHLGLAGNILTALGGRPRVYGEAFTPKYPSELLYEGVLMTLAPADKHQLKAFAEIERPAEMGAAHSFDIPEPPNDRKAVQYLSIGEFYKAIMEGMNQLNNSGSLTFDKNSTGKQWTGKELHHKNPECTDAPTRSTIPELAPITDYETAIRKLNLIIDEGEGRGLTDTGKGAEPTESSHYDRFKKLSDYPELNVYPLVSNPRTSLFKDLEDTKYSEHCYPYSYLLLTLEAGWTYEGPGDINSGGIGPNLHNLMTEVMGPIAKVLVRQKLKNFQKNAAPPFNLYTFNLHSSPKAEIKALIEEAISRYSYPAEDKEQFEKALKGVGDLHDIKLDGIQ</sequence>
<gene>
    <name evidence="3" type="ORF">V565_158860</name>
</gene>
<keyword evidence="4" id="KW-1185">Reference proteome</keyword>
<dbReference type="Proteomes" id="UP000027456">
    <property type="component" value="Unassembled WGS sequence"/>
</dbReference>
<dbReference type="InterPro" id="IPR026820">
    <property type="entry name" value="VioB/RebD_dom"/>
</dbReference>
<evidence type="ECO:0000259" key="2">
    <source>
        <dbReference type="Pfam" id="PF12902"/>
    </source>
</evidence>
<dbReference type="OrthoDB" id="3253404at2759"/>
<dbReference type="PANTHER" id="PTHR34400">
    <property type="match status" value="1"/>
</dbReference>
<dbReference type="HOGENOM" id="CLU_043311_1_0_1"/>
<dbReference type="PANTHER" id="PTHR34400:SF4">
    <property type="entry name" value="MEMBRANE PROTEIN"/>
    <property type="match status" value="1"/>
</dbReference>